<accession>Z9JIN3</accession>
<dbReference type="EMBL" id="JDSQ01000016">
    <property type="protein sequence ID" value="EWS77691.1"/>
    <property type="molecule type" value="Genomic_DNA"/>
</dbReference>
<comment type="caution">
    <text evidence="1">The sequence shown here is derived from an EMBL/GenBank/DDBJ whole genome shotgun (WGS) entry which is preliminary data.</text>
</comment>
<protein>
    <submittedName>
        <fullName evidence="1">Uncharacterized protein</fullName>
    </submittedName>
</protein>
<reference evidence="1 2" key="1">
    <citation type="journal article" date="2014" name="Genome Announc.">
        <title>Draft Genome Sequence of Xylella fastidiosa Pear Leaf Scorch Strain in Taiwan.</title>
        <authorList>
            <person name="Su C.C."/>
            <person name="Deng W.L."/>
            <person name="Jan F.J."/>
            <person name="Chang C.J."/>
            <person name="Huang H."/>
            <person name="Chen J."/>
        </authorList>
    </citation>
    <scope>NUCLEOTIDE SEQUENCE [LARGE SCALE GENOMIC DNA]</scope>
    <source>
        <strain evidence="1 2">PLS229</strain>
    </source>
</reference>
<name>Z9JIN3_9GAMM</name>
<sequence>MLHEVFVAEMAGTNTLAMLGCEVTDCSHSKFTQM</sequence>
<dbReference type="AlphaFoldDB" id="Z9JIN3"/>
<proteinExistence type="predicted"/>
<gene>
    <name evidence="1" type="ORF">AF72_09780</name>
</gene>
<organism evidence="1 2">
    <name type="scientific">Xylella taiwanensis</name>
    <dbReference type="NCBI Taxonomy" id="1444770"/>
    <lineage>
        <taxon>Bacteria</taxon>
        <taxon>Pseudomonadati</taxon>
        <taxon>Pseudomonadota</taxon>
        <taxon>Gammaproteobacteria</taxon>
        <taxon>Lysobacterales</taxon>
        <taxon>Lysobacteraceae</taxon>
        <taxon>Xylella</taxon>
    </lineage>
</organism>
<evidence type="ECO:0000313" key="2">
    <source>
        <dbReference type="Proteomes" id="UP000020406"/>
    </source>
</evidence>
<dbReference type="Proteomes" id="UP000020406">
    <property type="component" value="Unassembled WGS sequence"/>
</dbReference>
<evidence type="ECO:0000313" key="1">
    <source>
        <dbReference type="EMBL" id="EWS77691.1"/>
    </source>
</evidence>